<name>A0A8J3J0Z7_9ACTN</name>
<reference evidence="1" key="1">
    <citation type="submission" date="2021-01" db="EMBL/GenBank/DDBJ databases">
        <title>Whole genome shotgun sequence of Actinocatenispora rupis NBRC 107355.</title>
        <authorList>
            <person name="Komaki H."/>
            <person name="Tamura T."/>
        </authorList>
    </citation>
    <scope>NUCLEOTIDE SEQUENCE</scope>
    <source>
        <strain evidence="1">NBRC 107355</strain>
    </source>
</reference>
<protein>
    <submittedName>
        <fullName evidence="1">Uncharacterized protein</fullName>
    </submittedName>
</protein>
<evidence type="ECO:0000313" key="1">
    <source>
        <dbReference type="EMBL" id="GID10060.1"/>
    </source>
</evidence>
<evidence type="ECO:0000313" key="2">
    <source>
        <dbReference type="Proteomes" id="UP000612808"/>
    </source>
</evidence>
<gene>
    <name evidence="1" type="ORF">Aru02nite_09490</name>
</gene>
<keyword evidence="2" id="KW-1185">Reference proteome</keyword>
<proteinExistence type="predicted"/>
<sequence length="189" mass="19838">MVVIAAAVVVVLAVSLGGVRLPANGCELISSSALATYAPGARCERHAGNSQGGATSRLAGWQGRSSSGRFSQVTVDVVATVFPTSAKASQDFTGFRRILLDGVDDPNSRFTTPDHRDISGPGDRAFIIYQVDRSFTDFAGGQLIVQYGTAVFQVSYFATLARHDGTAIGQKQAEDGVIALANDVLDQVD</sequence>
<accession>A0A8J3J0Z7</accession>
<dbReference type="AlphaFoldDB" id="A0A8J3J0Z7"/>
<dbReference type="Proteomes" id="UP000612808">
    <property type="component" value="Unassembled WGS sequence"/>
</dbReference>
<dbReference type="EMBL" id="BOMB01000004">
    <property type="protein sequence ID" value="GID10060.1"/>
    <property type="molecule type" value="Genomic_DNA"/>
</dbReference>
<organism evidence="1 2">
    <name type="scientific">Actinocatenispora rupis</name>
    <dbReference type="NCBI Taxonomy" id="519421"/>
    <lineage>
        <taxon>Bacteria</taxon>
        <taxon>Bacillati</taxon>
        <taxon>Actinomycetota</taxon>
        <taxon>Actinomycetes</taxon>
        <taxon>Micromonosporales</taxon>
        <taxon>Micromonosporaceae</taxon>
        <taxon>Actinocatenispora</taxon>
    </lineage>
</organism>
<comment type="caution">
    <text evidence="1">The sequence shown here is derived from an EMBL/GenBank/DDBJ whole genome shotgun (WGS) entry which is preliminary data.</text>
</comment>